<sequence>MIFKRCIPTGLGLVSLLYSSTSLAQQYDGKGAPAFIPHTLREALAAAYLTNPTLQQERATLRATDENVPAALAGWRPTIQGQAALTYYQGRTSYGAQGPAPGSQFGSPAYNRVYNTPGYQGGVTITQPLYNGGKTSAATHQAVNTVMAERANLISTEQQVFASVVTAYVNVIRDEQLLQISINNEHVLQEQVKATQQRKALGELTRTDVAQAQVAFANATAVRQQAEGTLRSDQATYLQVVGLPAAPNLEAPQPLALPVHSATEAVKLAVENNPTVVNALFTEAQKKDAIGVALAAIMPKVSATAAYQRMTNQGYGHMLSDNKYAMLNFQIPIYQGGSEYAAVRQARQAFEAAHRNVDIQRRTALQLAEANWQQLQSYQEAIGSERQAIAAGIVALDGVERQAIVGTSSTLEVLQQQATLLSAQQTLIQSLSNLVVASYGVAAAIGRLTAADLKLDVPLYDEKAYYNAVKDRLWGINDYAVNQPGR</sequence>
<keyword evidence="7" id="KW-0998">Cell outer membrane</keyword>
<comment type="caution">
    <text evidence="9">The sequence shown here is derived from an EMBL/GenBank/DDBJ whole genome shotgun (WGS) entry which is preliminary data.</text>
</comment>
<dbReference type="RefSeq" id="WP_042057857.1">
    <property type="nucleotide sequence ID" value="NZ_BAND01000038.1"/>
</dbReference>
<dbReference type="PANTHER" id="PTHR30026:SF22">
    <property type="entry name" value="OUTER MEMBRANE EFFLUX PROTEIN"/>
    <property type="match status" value="1"/>
</dbReference>
<evidence type="ECO:0000256" key="8">
    <source>
        <dbReference type="SAM" id="SignalP"/>
    </source>
</evidence>
<comment type="subcellular location">
    <subcellularLocation>
        <location evidence="1">Cell outer membrane</location>
    </subcellularLocation>
</comment>
<dbReference type="Proteomes" id="UP000019760">
    <property type="component" value="Unassembled WGS sequence"/>
</dbReference>
<keyword evidence="8" id="KW-0732">Signal</keyword>
<feature type="signal peptide" evidence="8">
    <location>
        <begin position="1"/>
        <end position="24"/>
    </location>
</feature>
<dbReference type="AlphaFoldDB" id="A0A023D449"/>
<keyword evidence="3" id="KW-0813">Transport</keyword>
<dbReference type="InterPro" id="IPR051906">
    <property type="entry name" value="TolC-like"/>
</dbReference>
<evidence type="ECO:0000256" key="7">
    <source>
        <dbReference type="ARBA" id="ARBA00023237"/>
    </source>
</evidence>
<evidence type="ECO:0000256" key="2">
    <source>
        <dbReference type="ARBA" id="ARBA00007613"/>
    </source>
</evidence>
<reference evidence="9 10" key="2">
    <citation type="journal article" date="2014" name="FEMS Microbiol. Lett.">
        <title>Draft genomic DNA sequence of the facultatively methylotrophic bacterium Acidomonas methanolica type strain MB58.</title>
        <authorList>
            <person name="Higashiura N."/>
            <person name="Hadano H."/>
            <person name="Hirakawa H."/>
            <person name="Matsutani M."/>
            <person name="Takabe S."/>
            <person name="Matsushita K."/>
            <person name="Azuma Y."/>
        </authorList>
    </citation>
    <scope>NUCLEOTIDE SEQUENCE [LARGE SCALE GENOMIC DNA]</scope>
    <source>
        <strain evidence="9 10">MB58</strain>
    </source>
</reference>
<evidence type="ECO:0000256" key="1">
    <source>
        <dbReference type="ARBA" id="ARBA00004442"/>
    </source>
</evidence>
<dbReference type="OrthoDB" id="9789368at2"/>
<dbReference type="Gene3D" id="1.20.1600.10">
    <property type="entry name" value="Outer membrane efflux proteins (OEP)"/>
    <property type="match status" value="1"/>
</dbReference>
<dbReference type="GO" id="GO:0009279">
    <property type="term" value="C:cell outer membrane"/>
    <property type="evidence" value="ECO:0007669"/>
    <property type="project" value="UniProtKB-SubCell"/>
</dbReference>
<dbReference type="InterPro" id="IPR003423">
    <property type="entry name" value="OMP_efflux"/>
</dbReference>
<protein>
    <submittedName>
        <fullName evidence="9">Secretion system type I outer membrane protein TolC</fullName>
    </submittedName>
</protein>
<dbReference type="NCBIfam" id="TIGR01844">
    <property type="entry name" value="type_I_sec_TolC"/>
    <property type="match status" value="1"/>
</dbReference>
<dbReference type="Pfam" id="PF02321">
    <property type="entry name" value="OEP"/>
    <property type="match status" value="2"/>
</dbReference>
<evidence type="ECO:0000313" key="9">
    <source>
        <dbReference type="EMBL" id="GAJ28839.1"/>
    </source>
</evidence>
<gene>
    <name evidence="9" type="ORF">Amme_038_088</name>
</gene>
<dbReference type="InterPro" id="IPR010130">
    <property type="entry name" value="T1SS_OMP_TolC"/>
</dbReference>
<dbReference type="GO" id="GO:0015288">
    <property type="term" value="F:porin activity"/>
    <property type="evidence" value="ECO:0007669"/>
    <property type="project" value="TreeGrafter"/>
</dbReference>
<keyword evidence="5" id="KW-0812">Transmembrane</keyword>
<evidence type="ECO:0000313" key="10">
    <source>
        <dbReference type="Proteomes" id="UP000019760"/>
    </source>
</evidence>
<dbReference type="PANTHER" id="PTHR30026">
    <property type="entry name" value="OUTER MEMBRANE PROTEIN TOLC"/>
    <property type="match status" value="1"/>
</dbReference>
<reference evidence="10" key="1">
    <citation type="journal article" date="2014" name="FEMS Microbiol. Lett.">
        <title>Draft Genomic DNA Sequence of the Facultatively Methylotrophic Bacterium Acidomonas methanolica type strain MB58.</title>
        <authorList>
            <person name="Higashiura N."/>
            <person name="Hadano H."/>
            <person name="Hirakawa H."/>
            <person name="Matsutani M."/>
            <person name="Takabe S."/>
            <person name="Matsushita K."/>
            <person name="Azuma Y."/>
        </authorList>
    </citation>
    <scope>NUCLEOTIDE SEQUENCE [LARGE SCALE GENOMIC DNA]</scope>
    <source>
        <strain evidence="10">MB58</strain>
    </source>
</reference>
<keyword evidence="4" id="KW-1134">Transmembrane beta strand</keyword>
<organism evidence="9 10">
    <name type="scientific">Acidomonas methanolica NBRC 104435</name>
    <dbReference type="NCBI Taxonomy" id="1231351"/>
    <lineage>
        <taxon>Bacteria</taxon>
        <taxon>Pseudomonadati</taxon>
        <taxon>Pseudomonadota</taxon>
        <taxon>Alphaproteobacteria</taxon>
        <taxon>Acetobacterales</taxon>
        <taxon>Acetobacteraceae</taxon>
        <taxon>Acidomonas</taxon>
    </lineage>
</organism>
<keyword evidence="6" id="KW-0472">Membrane</keyword>
<keyword evidence="10" id="KW-1185">Reference proteome</keyword>
<accession>A0A023D449</accession>
<evidence type="ECO:0000256" key="4">
    <source>
        <dbReference type="ARBA" id="ARBA00022452"/>
    </source>
</evidence>
<dbReference type="GO" id="GO:1990281">
    <property type="term" value="C:efflux pump complex"/>
    <property type="evidence" value="ECO:0007669"/>
    <property type="project" value="TreeGrafter"/>
</dbReference>
<dbReference type="SUPFAM" id="SSF56954">
    <property type="entry name" value="Outer membrane efflux proteins (OEP)"/>
    <property type="match status" value="1"/>
</dbReference>
<name>A0A023D449_ACIMT</name>
<dbReference type="EMBL" id="BAND01000038">
    <property type="protein sequence ID" value="GAJ28839.1"/>
    <property type="molecule type" value="Genomic_DNA"/>
</dbReference>
<comment type="similarity">
    <text evidence="2">Belongs to the outer membrane factor (OMF) (TC 1.B.17) family.</text>
</comment>
<evidence type="ECO:0000256" key="6">
    <source>
        <dbReference type="ARBA" id="ARBA00023136"/>
    </source>
</evidence>
<evidence type="ECO:0000256" key="3">
    <source>
        <dbReference type="ARBA" id="ARBA00022448"/>
    </source>
</evidence>
<evidence type="ECO:0000256" key="5">
    <source>
        <dbReference type="ARBA" id="ARBA00022692"/>
    </source>
</evidence>
<proteinExistence type="inferred from homology"/>
<feature type="chain" id="PRO_5030001352" evidence="8">
    <location>
        <begin position="25"/>
        <end position="486"/>
    </location>
</feature>
<dbReference type="GO" id="GO:0015562">
    <property type="term" value="F:efflux transmembrane transporter activity"/>
    <property type="evidence" value="ECO:0007669"/>
    <property type="project" value="InterPro"/>
</dbReference>